<dbReference type="Pfam" id="PF07366">
    <property type="entry name" value="SnoaL"/>
    <property type="match status" value="1"/>
</dbReference>
<dbReference type="PANTHER" id="PTHR38436">
    <property type="entry name" value="POLYKETIDE CYCLASE SNOAL-LIKE DOMAIN"/>
    <property type="match status" value="1"/>
</dbReference>
<gene>
    <name evidence="1" type="ORF">G3I32_03170</name>
</gene>
<organism evidence="1 2">
    <name type="scientific">Streptomyces coelicoflavus</name>
    <dbReference type="NCBI Taxonomy" id="285562"/>
    <lineage>
        <taxon>Bacteria</taxon>
        <taxon>Bacillati</taxon>
        <taxon>Actinomycetota</taxon>
        <taxon>Actinomycetes</taxon>
        <taxon>Kitasatosporales</taxon>
        <taxon>Streptomycetaceae</taxon>
        <taxon>Streptomyces</taxon>
    </lineage>
</organism>
<comment type="caution">
    <text evidence="1">The sequence shown here is derived from an EMBL/GenBank/DDBJ whole genome shotgun (WGS) entry which is preliminary data.</text>
</comment>
<dbReference type="EMBL" id="JAAGMA010000085">
    <property type="protein sequence ID" value="NEB07882.1"/>
    <property type="molecule type" value="Genomic_DNA"/>
</dbReference>
<sequence length="144" mass="15664">MSETAAPDTRREKILKTWEAAWNQGDTEALDDLLAPDYARHGTDGARQDLASFKASVLTTRSAFPDLVTTVDDIVLDGDGAAIRWHSTGTHQGALLGVPATRRQVRVSGATFARFSGDHVTEEYVTWDPRTLLTALGVLRVGQD</sequence>
<dbReference type="InterPro" id="IPR032710">
    <property type="entry name" value="NTF2-like_dom_sf"/>
</dbReference>
<dbReference type="SUPFAM" id="SSF54427">
    <property type="entry name" value="NTF2-like"/>
    <property type="match status" value="1"/>
</dbReference>
<dbReference type="GO" id="GO:0030638">
    <property type="term" value="P:polyketide metabolic process"/>
    <property type="evidence" value="ECO:0007669"/>
    <property type="project" value="InterPro"/>
</dbReference>
<accession>A0A7K3PDD2</accession>
<dbReference type="Proteomes" id="UP000470446">
    <property type="component" value="Unassembled WGS sequence"/>
</dbReference>
<evidence type="ECO:0000313" key="2">
    <source>
        <dbReference type="Proteomes" id="UP000470446"/>
    </source>
</evidence>
<protein>
    <submittedName>
        <fullName evidence="1">Ester cyclase</fullName>
    </submittedName>
</protein>
<dbReference type="InterPro" id="IPR009959">
    <property type="entry name" value="Cyclase_SnoaL-like"/>
</dbReference>
<dbReference type="Gene3D" id="3.10.450.50">
    <property type="match status" value="1"/>
</dbReference>
<name>A0A7K3PDD2_9ACTN</name>
<reference evidence="1 2" key="1">
    <citation type="submission" date="2020-01" db="EMBL/GenBank/DDBJ databases">
        <title>Insect and environment-associated Actinomycetes.</title>
        <authorList>
            <person name="Currrie C."/>
            <person name="Chevrette M."/>
            <person name="Carlson C."/>
            <person name="Stubbendieck R."/>
            <person name="Wendt-Pienkowski E."/>
        </authorList>
    </citation>
    <scope>NUCLEOTIDE SEQUENCE [LARGE SCALE GENOMIC DNA]</scope>
    <source>
        <strain evidence="1 2">SID14163</strain>
    </source>
</reference>
<dbReference type="PANTHER" id="PTHR38436:SF1">
    <property type="entry name" value="ESTER CYCLASE"/>
    <property type="match status" value="1"/>
</dbReference>
<evidence type="ECO:0000313" key="1">
    <source>
        <dbReference type="EMBL" id="NEB07882.1"/>
    </source>
</evidence>
<proteinExistence type="predicted"/>
<dbReference type="AlphaFoldDB" id="A0A7K3PDD2"/>